<dbReference type="EMBL" id="CP016359">
    <property type="protein sequence ID" value="APU66771.1"/>
    <property type="molecule type" value="Genomic_DNA"/>
</dbReference>
<feature type="active site" description="Nucleophile" evidence="9">
    <location>
        <position position="379"/>
    </location>
</feature>
<dbReference type="Gene3D" id="3.60.20.40">
    <property type="match status" value="1"/>
</dbReference>
<dbReference type="EC" id="3.4.19.13" evidence="11"/>
<dbReference type="InterPro" id="IPR043137">
    <property type="entry name" value="GGT_ssub_C"/>
</dbReference>
<comment type="subunit">
    <text evidence="11">This enzyme consists of two polypeptide chains, which are synthesized in precursor form from a single polypeptide.</text>
</comment>
<dbReference type="GO" id="GO:0036374">
    <property type="term" value="F:glutathione hydrolase activity"/>
    <property type="evidence" value="ECO:0007669"/>
    <property type="project" value="UniProtKB-UniRule"/>
</dbReference>
<dbReference type="SUPFAM" id="SSF56235">
    <property type="entry name" value="N-terminal nucleophile aminohydrolases (Ntn hydrolases)"/>
    <property type="match status" value="1"/>
</dbReference>
<dbReference type="InterPro" id="IPR043138">
    <property type="entry name" value="GGT_lsub"/>
</dbReference>
<dbReference type="InterPro" id="IPR055262">
    <property type="entry name" value="GGT_CS"/>
</dbReference>
<evidence type="ECO:0000256" key="4">
    <source>
        <dbReference type="ARBA" id="ARBA00022679"/>
    </source>
</evidence>
<dbReference type="GO" id="GO:0006751">
    <property type="term" value="P:glutathione catabolic process"/>
    <property type="evidence" value="ECO:0007669"/>
    <property type="project" value="UniProtKB-UniRule"/>
</dbReference>
<accession>A0A1L7HZK1</accession>
<comment type="PTM">
    <text evidence="11">Cleaved by autocatalysis into a large and a small subunit.</text>
</comment>
<dbReference type="UniPathway" id="UPA00204"/>
<comment type="pathway">
    <text evidence="11">Sulfur metabolism; glutathione metabolism.</text>
</comment>
<comment type="similarity">
    <text evidence="3 11">Belongs to the gamma-glutamyltransferase family.</text>
</comment>
<dbReference type="PANTHER" id="PTHR43199:SF1">
    <property type="entry name" value="GLUTATHIONE HYDROLASE PROENZYME"/>
    <property type="match status" value="1"/>
</dbReference>
<dbReference type="Gene3D" id="1.10.246.130">
    <property type="match status" value="1"/>
</dbReference>
<keyword evidence="11" id="KW-0317">Glutathione biosynthesis</keyword>
<evidence type="ECO:0000256" key="3">
    <source>
        <dbReference type="ARBA" id="ARBA00009381"/>
    </source>
</evidence>
<dbReference type="GO" id="GO:0006750">
    <property type="term" value="P:glutathione biosynthetic process"/>
    <property type="evidence" value="ECO:0007669"/>
    <property type="project" value="UniProtKB-KW"/>
</dbReference>
<dbReference type="GO" id="GO:0103068">
    <property type="term" value="F:leukotriene C4 gamma-glutamyl transferase activity"/>
    <property type="evidence" value="ECO:0007669"/>
    <property type="project" value="UniProtKB-EC"/>
</dbReference>
<reference evidence="12 13" key="1">
    <citation type="submission" date="2016-07" db="EMBL/GenBank/DDBJ databases">
        <title>Multi-omics approach to identify versatile polysaccharide utilization systems of a marine flavobacterium Gramella flava.</title>
        <authorList>
            <person name="Tang K."/>
        </authorList>
    </citation>
    <scope>NUCLEOTIDE SEQUENCE [LARGE SCALE GENOMIC DNA]</scope>
    <source>
        <strain evidence="12 13">JLT2011</strain>
    </source>
</reference>
<dbReference type="PROSITE" id="PS00462">
    <property type="entry name" value="G_GLU_TRANSPEPTIDASE"/>
    <property type="match status" value="1"/>
</dbReference>
<evidence type="ECO:0000256" key="10">
    <source>
        <dbReference type="PIRSR" id="PIRSR600101-2"/>
    </source>
</evidence>
<evidence type="ECO:0000256" key="5">
    <source>
        <dbReference type="ARBA" id="ARBA00022801"/>
    </source>
</evidence>
<dbReference type="Pfam" id="PF01019">
    <property type="entry name" value="G_glu_transpept"/>
    <property type="match status" value="1"/>
</dbReference>
<dbReference type="EC" id="2.3.2.2" evidence="11"/>
<evidence type="ECO:0000256" key="11">
    <source>
        <dbReference type="RuleBase" id="RU368036"/>
    </source>
</evidence>
<organism evidence="12 13">
    <name type="scientific">Christiangramia flava JLT2011</name>
    <dbReference type="NCBI Taxonomy" id="1229726"/>
    <lineage>
        <taxon>Bacteria</taxon>
        <taxon>Pseudomonadati</taxon>
        <taxon>Bacteroidota</taxon>
        <taxon>Flavobacteriia</taxon>
        <taxon>Flavobacteriales</taxon>
        <taxon>Flavobacteriaceae</taxon>
        <taxon>Christiangramia</taxon>
    </lineage>
</organism>
<keyword evidence="7 11" id="KW-0012">Acyltransferase</keyword>
<dbReference type="KEGG" id="gfl:GRFL_0047"/>
<dbReference type="Proteomes" id="UP000186230">
    <property type="component" value="Chromosome"/>
</dbReference>
<comment type="catalytic activity">
    <reaction evidence="2 11">
        <text>glutathione + H2O = L-cysteinylglycine + L-glutamate</text>
        <dbReference type="Rhea" id="RHEA:28807"/>
        <dbReference type="ChEBI" id="CHEBI:15377"/>
        <dbReference type="ChEBI" id="CHEBI:29985"/>
        <dbReference type="ChEBI" id="CHEBI:57925"/>
        <dbReference type="ChEBI" id="CHEBI:61694"/>
        <dbReference type="EC" id="3.4.19.13"/>
    </reaction>
</comment>
<dbReference type="InterPro" id="IPR029055">
    <property type="entry name" value="Ntn_hydrolases_N"/>
</dbReference>
<keyword evidence="13" id="KW-1185">Reference proteome</keyword>
<feature type="binding site" evidence="10">
    <location>
        <position position="421"/>
    </location>
    <ligand>
        <name>L-glutamate</name>
        <dbReference type="ChEBI" id="CHEBI:29985"/>
    </ligand>
</feature>
<feature type="binding site" evidence="10">
    <location>
        <position position="472"/>
    </location>
    <ligand>
        <name>L-glutamate</name>
        <dbReference type="ChEBI" id="CHEBI:29985"/>
    </ligand>
</feature>
<dbReference type="PANTHER" id="PTHR43199">
    <property type="entry name" value="GLUTATHIONE HYDROLASE"/>
    <property type="match status" value="1"/>
</dbReference>
<comment type="catalytic activity">
    <reaction evidence="1 11">
        <text>an S-substituted glutathione + H2O = an S-substituted L-cysteinylglycine + L-glutamate</text>
        <dbReference type="Rhea" id="RHEA:59468"/>
        <dbReference type="ChEBI" id="CHEBI:15377"/>
        <dbReference type="ChEBI" id="CHEBI:29985"/>
        <dbReference type="ChEBI" id="CHEBI:90779"/>
        <dbReference type="ChEBI" id="CHEBI:143103"/>
        <dbReference type="EC" id="3.4.19.13"/>
    </reaction>
</comment>
<sequence length="570" mass="62475">MINFRNAFVALLCCFFLFSNLQAQSGRIPVKGKNGMVVSSHYLASEVGKDILKKGGNAVDAAVATAFALSVTLPSAGNIGGGGFLLYYGADGEKTTFNFREKAPLKATPEMYLDENNHIKDQSNHDGILAVGVPGTVAGLYQAHQKQGNLSWEQLVQPAIDLAENGFEIGEDLADFSDWVYENRQKYPSTAAIFLKFDSQPFDPGDVLKQPELAGTLRRIRDQGAEGFYSGKTAKLLHQFMKENDGIITRKDLKKYRAEELAPVTGSYRNYEIVGMPPPSSGGVAVIEMLNILEGFPLKKYGQNSAQSLHLLTEAMRRAYADRALFLGDANFNPEMPLEKLTSKDYAGKLRESIEMKKASVSDSANFNKEHLAYESPETTHLSVVDQEGNAVSLTYTLEQSYGSKIVVEGAGFLLNNEMGDFNPIPGYTNSKGLIGTKPNLIAPEKRMLSSMSPTIVAKDGQPVIVIGSPGGRTIINTVLQVIVNMIDFELDIAKAIESPRFHHQWLPDVTYFESWGFSPDTMELYEAMGHEVKTRSSQGRAMGIYIDTENEELQGAADSRSPNGRAVGY</sequence>
<name>A0A1L7HZK1_9FLAO</name>
<dbReference type="AlphaFoldDB" id="A0A1L7HZK1"/>
<dbReference type="InterPro" id="IPR000101">
    <property type="entry name" value="GGT_peptidase"/>
</dbReference>
<keyword evidence="5 11" id="KW-0378">Hydrolase</keyword>
<proteinExistence type="inferred from homology"/>
<dbReference type="OrthoDB" id="9781342at2"/>
<evidence type="ECO:0000256" key="8">
    <source>
        <dbReference type="ARBA" id="ARBA00047417"/>
    </source>
</evidence>
<evidence type="ECO:0000256" key="1">
    <source>
        <dbReference type="ARBA" id="ARBA00001049"/>
    </source>
</evidence>
<dbReference type="PRINTS" id="PR01210">
    <property type="entry name" value="GGTRANSPTASE"/>
</dbReference>
<gene>
    <name evidence="12" type="ORF">GRFL_0047</name>
</gene>
<dbReference type="InterPro" id="IPR051792">
    <property type="entry name" value="GGT_bact"/>
</dbReference>
<comment type="catalytic activity">
    <reaction evidence="8 11">
        <text>an N-terminal (5-L-glutamyl)-[peptide] + an alpha-amino acid = 5-L-glutamyl amino acid + an N-terminal L-alpha-aminoacyl-[peptide]</text>
        <dbReference type="Rhea" id="RHEA:23904"/>
        <dbReference type="Rhea" id="RHEA-COMP:9780"/>
        <dbReference type="Rhea" id="RHEA-COMP:9795"/>
        <dbReference type="ChEBI" id="CHEBI:77644"/>
        <dbReference type="ChEBI" id="CHEBI:78597"/>
        <dbReference type="ChEBI" id="CHEBI:78599"/>
        <dbReference type="ChEBI" id="CHEBI:78608"/>
        <dbReference type="EC" id="2.3.2.2"/>
    </reaction>
</comment>
<evidence type="ECO:0000256" key="6">
    <source>
        <dbReference type="ARBA" id="ARBA00023145"/>
    </source>
</evidence>
<keyword evidence="6 11" id="KW-0865">Zymogen</keyword>
<dbReference type="NCBIfam" id="TIGR00066">
    <property type="entry name" value="g_glut_trans"/>
    <property type="match status" value="1"/>
</dbReference>
<keyword evidence="4 11" id="KW-0808">Transferase</keyword>
<evidence type="ECO:0000256" key="2">
    <source>
        <dbReference type="ARBA" id="ARBA00001089"/>
    </source>
</evidence>
<evidence type="ECO:0000256" key="7">
    <source>
        <dbReference type="ARBA" id="ARBA00023315"/>
    </source>
</evidence>
<dbReference type="RefSeq" id="WP_083642443.1">
    <property type="nucleotide sequence ID" value="NZ_AMRU01000010.1"/>
</dbReference>
<evidence type="ECO:0000256" key="9">
    <source>
        <dbReference type="PIRSR" id="PIRSR600101-1"/>
    </source>
</evidence>
<evidence type="ECO:0000313" key="12">
    <source>
        <dbReference type="EMBL" id="APU66771.1"/>
    </source>
</evidence>
<feature type="binding site" evidence="10">
    <location>
        <begin position="450"/>
        <end position="451"/>
    </location>
    <ligand>
        <name>L-glutamate</name>
        <dbReference type="ChEBI" id="CHEBI:29985"/>
    </ligand>
</feature>
<protein>
    <recommendedName>
        <fullName evidence="11">Glutathione hydrolase proenzyme</fullName>
        <ecNumber evidence="11">2.3.2.2</ecNumber>
        <ecNumber evidence="11">3.4.19.13</ecNumber>
    </recommendedName>
    <component>
        <recommendedName>
            <fullName evidence="11">Glutathione hydrolase large chain</fullName>
        </recommendedName>
    </component>
    <component>
        <recommendedName>
            <fullName evidence="11">Glutathione hydrolase small chain</fullName>
        </recommendedName>
    </component>
</protein>
<evidence type="ECO:0000313" key="13">
    <source>
        <dbReference type="Proteomes" id="UP000186230"/>
    </source>
</evidence>
<dbReference type="STRING" id="1229726.GRFL_0047"/>
<feature type="binding site" evidence="10">
    <location>
        <position position="100"/>
    </location>
    <ligand>
        <name>L-glutamate</name>
        <dbReference type="ChEBI" id="CHEBI:29985"/>
    </ligand>
</feature>